<keyword evidence="2" id="KW-1133">Transmembrane helix</keyword>
<evidence type="ECO:0000256" key="1">
    <source>
        <dbReference type="SAM" id="MobiDB-lite"/>
    </source>
</evidence>
<keyword evidence="2" id="KW-0812">Transmembrane</keyword>
<accession>A0A327L0E6</accession>
<feature type="transmembrane region" description="Helical" evidence="2">
    <location>
        <begin position="259"/>
        <end position="283"/>
    </location>
</feature>
<feature type="transmembrane region" description="Helical" evidence="2">
    <location>
        <begin position="148"/>
        <end position="165"/>
    </location>
</feature>
<dbReference type="AlphaFoldDB" id="A0A327L0E6"/>
<evidence type="ECO:0008006" key="5">
    <source>
        <dbReference type="Google" id="ProtNLM"/>
    </source>
</evidence>
<keyword evidence="4" id="KW-1185">Reference proteome</keyword>
<evidence type="ECO:0000313" key="4">
    <source>
        <dbReference type="Proteomes" id="UP000249130"/>
    </source>
</evidence>
<gene>
    <name evidence="3" type="ORF">CH341_12115</name>
</gene>
<feature type="transmembrane region" description="Helical" evidence="2">
    <location>
        <begin position="27"/>
        <end position="45"/>
    </location>
</feature>
<name>A0A327L0E6_9BRAD</name>
<feature type="transmembrane region" description="Helical" evidence="2">
    <location>
        <begin position="196"/>
        <end position="213"/>
    </location>
</feature>
<dbReference type="Proteomes" id="UP000249130">
    <property type="component" value="Unassembled WGS sequence"/>
</dbReference>
<feature type="region of interest" description="Disordered" evidence="1">
    <location>
        <begin position="1"/>
        <end position="21"/>
    </location>
</feature>
<sequence>MSPGDEGDSAGSREREPGGAPRRRRDLWIGLLIGLLCLVVYNANLRSIPAADTYGARYLPFALWKHHTVTLDPIAPLVAQGRKIARLPGWTNSAYWIVRGRNDHAVSLYPVVTPVVVAPLYLPAVLYLDARGWDPWRLDRVARVMEKLVASLMAAASAALLYLLLRRRTGVATAGLLTLAYAFGTTTWVISSQALWTHGLAELLIVSTLLLLTGPFTPRRAFAVGLLCGLVACNRPPDVVLAAALGCYGLWWAGRRWPLLVAGGAGPVALVLIYNLGVAGHVAGAYALVGKGTFFEHDLLSGLAGLLVSPTRGLFVFSPFLLVLLLGGLQVLRDRRLCGLTVAICIGVALQLLLYAPTDWRQGASWGPRWLTDCLPMLIWMLPPVIDRLSGAGRLAFGVACAVAMGLQAIGAFWYTGVSDAPLYAVVAGPDKMRAAWTPGNAPFVAELRHPPAPAELALTLRGHIDVAAVSGGGDASGSGDVTTGRRIDVEGWALGSGRSPSEVIVLLDGLPAGSTGHLFERPDVVKTLGYTEPSGWRVTIPLDEPISGERTVSVLVRARAGGDLRYLGERRLAMAADRTAPVREHPAAGSGADDDLARVARTAIGVVASRQQAAGYWLTSFTGAARHLHPGREMNTYLNAVMLDLLDPVATAAGLVPNLVRAREFLADQIEADGLVRYHGRPDAATIGTLGCAITPDADDTALTWRVAPGADPERLRLALMTLGRFRTPDGLYRTWLAPRDRYQCIDPGRDPNPADVGIQMHVLMLLAQANPAAARDLCTALGRAIDDDRIWVYYQLAPLLPLLRQADLERVGCPLRLPTSRSRTLVPGQEVWLLAARLLQRFAEPDGPAPPSSEVRDVLHAIAMDDFLSLRSAPPLVYHNDLSASVRRYYWSEELGYALWLRLYFEDQRRGSGGTR</sequence>
<comment type="caution">
    <text evidence="3">The sequence shown here is derived from an EMBL/GenBank/DDBJ whole genome shotgun (WGS) entry which is preliminary data.</text>
</comment>
<evidence type="ECO:0000313" key="3">
    <source>
        <dbReference type="EMBL" id="RAI43867.1"/>
    </source>
</evidence>
<proteinExistence type="predicted"/>
<feature type="transmembrane region" description="Helical" evidence="2">
    <location>
        <begin position="303"/>
        <end position="325"/>
    </location>
</feature>
<feature type="transmembrane region" description="Helical" evidence="2">
    <location>
        <begin position="172"/>
        <end position="190"/>
    </location>
</feature>
<dbReference type="EMBL" id="NPEX01000067">
    <property type="protein sequence ID" value="RAI43867.1"/>
    <property type="molecule type" value="Genomic_DNA"/>
</dbReference>
<reference evidence="3 4" key="1">
    <citation type="submission" date="2017-07" db="EMBL/GenBank/DDBJ databases">
        <title>Draft Genome Sequences of Select Purple Nonsulfur Bacteria.</title>
        <authorList>
            <person name="Lasarre B."/>
            <person name="Mckinlay J.B."/>
        </authorList>
    </citation>
    <scope>NUCLEOTIDE SEQUENCE [LARGE SCALE GENOMIC DNA]</scope>
    <source>
        <strain evidence="3 4">DSM 5909</strain>
    </source>
</reference>
<feature type="transmembrane region" description="Helical" evidence="2">
    <location>
        <begin position="108"/>
        <end position="128"/>
    </location>
</feature>
<feature type="transmembrane region" description="Helical" evidence="2">
    <location>
        <begin position="368"/>
        <end position="386"/>
    </location>
</feature>
<evidence type="ECO:0000256" key="2">
    <source>
        <dbReference type="SAM" id="Phobius"/>
    </source>
</evidence>
<organism evidence="3 4">
    <name type="scientific">Rhodoplanes roseus</name>
    <dbReference type="NCBI Taxonomy" id="29409"/>
    <lineage>
        <taxon>Bacteria</taxon>
        <taxon>Pseudomonadati</taxon>
        <taxon>Pseudomonadota</taxon>
        <taxon>Alphaproteobacteria</taxon>
        <taxon>Hyphomicrobiales</taxon>
        <taxon>Nitrobacteraceae</taxon>
        <taxon>Rhodoplanes</taxon>
    </lineage>
</organism>
<keyword evidence="2" id="KW-0472">Membrane</keyword>
<protein>
    <recommendedName>
        <fullName evidence="5">Glycosyltransferase RgtA/B/C/D-like domain-containing protein</fullName>
    </recommendedName>
</protein>
<feature type="transmembrane region" description="Helical" evidence="2">
    <location>
        <begin position="337"/>
        <end position="356"/>
    </location>
</feature>
<feature type="transmembrane region" description="Helical" evidence="2">
    <location>
        <begin position="395"/>
        <end position="415"/>
    </location>
</feature>